<evidence type="ECO:0000313" key="3">
    <source>
        <dbReference type="Proteomes" id="UP000078284"/>
    </source>
</evidence>
<evidence type="ECO:0000313" key="2">
    <source>
        <dbReference type="EMBL" id="OAO95613.1"/>
    </source>
</evidence>
<sequence length="89" mass="9392">MGISTQSHGIQSMLKEGYRHLAGLDEAVIKNTEACKELSTITRTSLGPNGLPLVVGFEIYRFCNIIMAKPAGGPRRDAAAAAGAGMDED</sequence>
<accession>A0A178UPQ3</accession>
<dbReference type="ExpressionAtlas" id="A0A178UPQ3">
    <property type="expression patterns" value="baseline and differential"/>
</dbReference>
<dbReference type="Proteomes" id="UP000078284">
    <property type="component" value="Chromosome 5"/>
</dbReference>
<dbReference type="InterPro" id="IPR027413">
    <property type="entry name" value="GROEL-like_equatorial_sf"/>
</dbReference>
<protein>
    <submittedName>
        <fullName evidence="2">Uncharacterized protein</fullName>
    </submittedName>
</protein>
<name>A0A178UPQ3_ARATH</name>
<feature type="region of interest" description="Disordered" evidence="1">
    <location>
        <begin position="70"/>
        <end position="89"/>
    </location>
</feature>
<dbReference type="EMBL" id="LUHQ01000005">
    <property type="protein sequence ID" value="OAO95613.1"/>
    <property type="molecule type" value="Genomic_DNA"/>
</dbReference>
<dbReference type="Gene3D" id="1.10.560.10">
    <property type="entry name" value="GroEL-like equatorial domain"/>
    <property type="match status" value="1"/>
</dbReference>
<dbReference type="AlphaFoldDB" id="A0A178UPQ3"/>
<reference evidence="3" key="1">
    <citation type="journal article" date="2016" name="Proc. Natl. Acad. Sci. U.S.A.">
        <title>Chromosome-level assembly of Arabidopsis thaliana Ler reveals the extent of translocation and inversion polymorphisms.</title>
        <authorList>
            <person name="Zapata L."/>
            <person name="Ding J."/>
            <person name="Willing E.M."/>
            <person name="Hartwig B."/>
            <person name="Bezdan D."/>
            <person name="Jiao W.B."/>
            <person name="Patel V."/>
            <person name="Velikkakam James G."/>
            <person name="Koornneef M."/>
            <person name="Ossowski S."/>
            <person name="Schneeberger K."/>
        </authorList>
    </citation>
    <scope>NUCLEOTIDE SEQUENCE [LARGE SCALE GENOMIC DNA]</scope>
    <source>
        <strain evidence="3">cv. Landsberg erecta</strain>
    </source>
</reference>
<evidence type="ECO:0000256" key="1">
    <source>
        <dbReference type="SAM" id="MobiDB-lite"/>
    </source>
</evidence>
<proteinExistence type="predicted"/>
<comment type="caution">
    <text evidence="2">The sequence shown here is derived from an EMBL/GenBank/DDBJ whole genome shotgun (WGS) entry which is preliminary data.</text>
</comment>
<organism evidence="2 3">
    <name type="scientific">Arabidopsis thaliana</name>
    <name type="common">Mouse-ear cress</name>
    <dbReference type="NCBI Taxonomy" id="3702"/>
    <lineage>
        <taxon>Eukaryota</taxon>
        <taxon>Viridiplantae</taxon>
        <taxon>Streptophyta</taxon>
        <taxon>Embryophyta</taxon>
        <taxon>Tracheophyta</taxon>
        <taxon>Spermatophyta</taxon>
        <taxon>Magnoliopsida</taxon>
        <taxon>eudicotyledons</taxon>
        <taxon>Gunneridae</taxon>
        <taxon>Pentapetalae</taxon>
        <taxon>rosids</taxon>
        <taxon>malvids</taxon>
        <taxon>Brassicales</taxon>
        <taxon>Brassicaceae</taxon>
        <taxon>Camelineae</taxon>
        <taxon>Arabidopsis</taxon>
    </lineage>
</organism>
<gene>
    <name evidence="2" type="ordered locus">AXX17_At5g17970</name>
</gene>